<dbReference type="Proteomes" id="UP001055879">
    <property type="component" value="Linkage Group LG02"/>
</dbReference>
<keyword evidence="2" id="KW-1185">Reference proteome</keyword>
<name>A0ACB9EKN5_ARCLA</name>
<evidence type="ECO:0000313" key="2">
    <source>
        <dbReference type="Proteomes" id="UP001055879"/>
    </source>
</evidence>
<reference evidence="2" key="1">
    <citation type="journal article" date="2022" name="Mol. Ecol. Resour.">
        <title>The genomes of chicory, endive, great burdock and yacon provide insights into Asteraceae palaeo-polyploidization history and plant inulin production.</title>
        <authorList>
            <person name="Fan W."/>
            <person name="Wang S."/>
            <person name="Wang H."/>
            <person name="Wang A."/>
            <person name="Jiang F."/>
            <person name="Liu H."/>
            <person name="Zhao H."/>
            <person name="Xu D."/>
            <person name="Zhang Y."/>
        </authorList>
    </citation>
    <scope>NUCLEOTIDE SEQUENCE [LARGE SCALE GENOMIC DNA]</scope>
    <source>
        <strain evidence="2">cv. Niubang</strain>
    </source>
</reference>
<accession>A0ACB9EKN5</accession>
<gene>
    <name evidence="1" type="ORF">L6452_07568</name>
</gene>
<protein>
    <submittedName>
        <fullName evidence="1">Uncharacterized protein</fullName>
    </submittedName>
</protein>
<dbReference type="EMBL" id="CM042048">
    <property type="protein sequence ID" value="KAI3759623.1"/>
    <property type="molecule type" value="Genomic_DNA"/>
</dbReference>
<comment type="caution">
    <text evidence="1">The sequence shown here is derived from an EMBL/GenBank/DDBJ whole genome shotgun (WGS) entry which is preliminary data.</text>
</comment>
<proteinExistence type="predicted"/>
<organism evidence="1 2">
    <name type="scientific">Arctium lappa</name>
    <name type="common">Greater burdock</name>
    <name type="synonym">Lappa major</name>
    <dbReference type="NCBI Taxonomy" id="4217"/>
    <lineage>
        <taxon>Eukaryota</taxon>
        <taxon>Viridiplantae</taxon>
        <taxon>Streptophyta</taxon>
        <taxon>Embryophyta</taxon>
        <taxon>Tracheophyta</taxon>
        <taxon>Spermatophyta</taxon>
        <taxon>Magnoliopsida</taxon>
        <taxon>eudicotyledons</taxon>
        <taxon>Gunneridae</taxon>
        <taxon>Pentapetalae</taxon>
        <taxon>asterids</taxon>
        <taxon>campanulids</taxon>
        <taxon>Asterales</taxon>
        <taxon>Asteraceae</taxon>
        <taxon>Carduoideae</taxon>
        <taxon>Cardueae</taxon>
        <taxon>Arctiinae</taxon>
        <taxon>Arctium</taxon>
    </lineage>
</organism>
<sequence length="146" mass="17050">MGESERKFHQVIVAADDGQSSSSWGNHRVRTSLEENGEMGMKMEEVNELKKIVTHLEQETHAMKQEMLQNTVERKMLMNDVYRQLKLVQFSLHVQNQTSRYEIFEKQEGGRSDGLSQVLYQDWNPSVVIRRGSRAYSVSVKHLMHR</sequence>
<reference evidence="1 2" key="2">
    <citation type="journal article" date="2022" name="Mol. Ecol. Resour.">
        <title>The genomes of chicory, endive, great burdock and yacon provide insights into Asteraceae paleo-polyploidization history and plant inulin production.</title>
        <authorList>
            <person name="Fan W."/>
            <person name="Wang S."/>
            <person name="Wang H."/>
            <person name="Wang A."/>
            <person name="Jiang F."/>
            <person name="Liu H."/>
            <person name="Zhao H."/>
            <person name="Xu D."/>
            <person name="Zhang Y."/>
        </authorList>
    </citation>
    <scope>NUCLEOTIDE SEQUENCE [LARGE SCALE GENOMIC DNA]</scope>
    <source>
        <strain evidence="2">cv. Niubang</strain>
    </source>
</reference>
<evidence type="ECO:0000313" key="1">
    <source>
        <dbReference type="EMBL" id="KAI3759623.1"/>
    </source>
</evidence>